<sequence length="108" mass="12114">MESAGMHDWDELGSIETHTSAYMDDPTIQESVEASLQRIHGRIGLVTLREINFSNSQLIRVGRVPATDLATKIAEAKDIIVLLKALCEWLRTLHTKESTRLLDCSCFT</sequence>
<accession>A0A0C2W2I8</accession>
<reference evidence="2" key="2">
    <citation type="submission" date="2015-01" db="EMBL/GenBank/DDBJ databases">
        <title>Evolutionary Origins and Diversification of the Mycorrhizal Mutualists.</title>
        <authorList>
            <consortium name="DOE Joint Genome Institute"/>
            <consortium name="Mycorrhizal Genomics Consortium"/>
            <person name="Kohler A."/>
            <person name="Kuo A."/>
            <person name="Nagy L.G."/>
            <person name="Floudas D."/>
            <person name="Copeland A."/>
            <person name="Barry K.W."/>
            <person name="Cichocki N."/>
            <person name="Veneault-Fourrey C."/>
            <person name="LaButti K."/>
            <person name="Lindquist E.A."/>
            <person name="Lipzen A."/>
            <person name="Lundell T."/>
            <person name="Morin E."/>
            <person name="Murat C."/>
            <person name="Riley R."/>
            <person name="Ohm R."/>
            <person name="Sun H."/>
            <person name="Tunlid A."/>
            <person name="Henrissat B."/>
            <person name="Grigoriev I.V."/>
            <person name="Hibbett D.S."/>
            <person name="Martin F."/>
        </authorList>
    </citation>
    <scope>NUCLEOTIDE SEQUENCE [LARGE SCALE GENOMIC DNA]</scope>
    <source>
        <strain evidence="2">MAFF 305830</strain>
    </source>
</reference>
<gene>
    <name evidence="1" type="ORF">M408DRAFT_124795</name>
</gene>
<dbReference type="AlphaFoldDB" id="A0A0C2W2I8"/>
<dbReference type="Proteomes" id="UP000054097">
    <property type="component" value="Unassembled WGS sequence"/>
</dbReference>
<evidence type="ECO:0000313" key="1">
    <source>
        <dbReference type="EMBL" id="KIM20678.1"/>
    </source>
</evidence>
<protein>
    <submittedName>
        <fullName evidence="1">Uncharacterized protein</fullName>
    </submittedName>
</protein>
<proteinExistence type="predicted"/>
<keyword evidence="2" id="KW-1185">Reference proteome</keyword>
<reference evidence="1 2" key="1">
    <citation type="submission" date="2014-04" db="EMBL/GenBank/DDBJ databases">
        <authorList>
            <consortium name="DOE Joint Genome Institute"/>
            <person name="Kuo A."/>
            <person name="Zuccaro A."/>
            <person name="Kohler A."/>
            <person name="Nagy L.G."/>
            <person name="Floudas D."/>
            <person name="Copeland A."/>
            <person name="Barry K.W."/>
            <person name="Cichocki N."/>
            <person name="Veneault-Fourrey C."/>
            <person name="LaButti K."/>
            <person name="Lindquist E.A."/>
            <person name="Lipzen A."/>
            <person name="Lundell T."/>
            <person name="Morin E."/>
            <person name="Murat C."/>
            <person name="Sun H."/>
            <person name="Tunlid A."/>
            <person name="Henrissat B."/>
            <person name="Grigoriev I.V."/>
            <person name="Hibbett D.S."/>
            <person name="Martin F."/>
            <person name="Nordberg H.P."/>
            <person name="Cantor M.N."/>
            <person name="Hua S.X."/>
        </authorList>
    </citation>
    <scope>NUCLEOTIDE SEQUENCE [LARGE SCALE GENOMIC DNA]</scope>
    <source>
        <strain evidence="1 2">MAFF 305830</strain>
    </source>
</reference>
<evidence type="ECO:0000313" key="2">
    <source>
        <dbReference type="Proteomes" id="UP000054097"/>
    </source>
</evidence>
<dbReference type="HOGENOM" id="CLU_2198605_0_0_1"/>
<name>A0A0C2W2I8_SERVB</name>
<dbReference type="EMBL" id="KN824414">
    <property type="protein sequence ID" value="KIM20678.1"/>
    <property type="molecule type" value="Genomic_DNA"/>
</dbReference>
<organism evidence="1 2">
    <name type="scientific">Serendipita vermifera MAFF 305830</name>
    <dbReference type="NCBI Taxonomy" id="933852"/>
    <lineage>
        <taxon>Eukaryota</taxon>
        <taxon>Fungi</taxon>
        <taxon>Dikarya</taxon>
        <taxon>Basidiomycota</taxon>
        <taxon>Agaricomycotina</taxon>
        <taxon>Agaricomycetes</taxon>
        <taxon>Sebacinales</taxon>
        <taxon>Serendipitaceae</taxon>
        <taxon>Serendipita</taxon>
    </lineage>
</organism>